<evidence type="ECO:0000256" key="9">
    <source>
        <dbReference type="ARBA" id="ARBA00022989"/>
    </source>
</evidence>
<dbReference type="PROSITE" id="PS00107">
    <property type="entry name" value="PROTEIN_KINASE_ATP"/>
    <property type="match status" value="2"/>
</dbReference>
<dbReference type="InterPro" id="IPR008271">
    <property type="entry name" value="Ser/Thr_kinase_AS"/>
</dbReference>
<evidence type="ECO:0000256" key="12">
    <source>
        <dbReference type="PROSITE-ProRule" id="PRU10141"/>
    </source>
</evidence>
<evidence type="ECO:0000256" key="13">
    <source>
        <dbReference type="SAM" id="Phobius"/>
    </source>
</evidence>
<dbReference type="SUPFAM" id="SSF56112">
    <property type="entry name" value="Protein kinase-like (PK-like)"/>
    <property type="match status" value="2"/>
</dbReference>
<evidence type="ECO:0000256" key="4">
    <source>
        <dbReference type="ARBA" id="ARBA00022692"/>
    </source>
</evidence>
<dbReference type="InterPro" id="IPR017441">
    <property type="entry name" value="Protein_kinase_ATP_BS"/>
</dbReference>
<comment type="caution">
    <text evidence="16">The sequence shown here is derived from an EMBL/GenBank/DDBJ whole genome shotgun (WGS) entry which is preliminary data.</text>
</comment>
<keyword evidence="11" id="KW-0325">Glycoprotein</keyword>
<keyword evidence="7" id="KW-0418">Kinase</keyword>
<evidence type="ECO:0000256" key="1">
    <source>
        <dbReference type="ARBA" id="ARBA00004479"/>
    </source>
</evidence>
<evidence type="ECO:0000256" key="14">
    <source>
        <dbReference type="SAM" id="SignalP"/>
    </source>
</evidence>
<feature type="chain" id="PRO_5029558933" description="Protein kinase domain-containing protein" evidence="14">
    <location>
        <begin position="25"/>
        <end position="1171"/>
    </location>
</feature>
<feature type="domain" description="Protein kinase" evidence="15">
    <location>
        <begin position="275"/>
        <end position="555"/>
    </location>
</feature>
<evidence type="ECO:0000256" key="8">
    <source>
        <dbReference type="ARBA" id="ARBA00022840"/>
    </source>
</evidence>
<dbReference type="GO" id="GO:0030247">
    <property type="term" value="F:polysaccharide binding"/>
    <property type="evidence" value="ECO:0007669"/>
    <property type="project" value="InterPro"/>
</dbReference>
<dbReference type="FunFam" id="1.10.510.10:FF:000590">
    <property type="entry name" value="PR5-like receptor kinase"/>
    <property type="match status" value="2"/>
</dbReference>
<dbReference type="PROSITE" id="PS00108">
    <property type="entry name" value="PROTEIN_KINASE_ST"/>
    <property type="match status" value="2"/>
</dbReference>
<dbReference type="Pfam" id="PF13947">
    <property type="entry name" value="GUB_WAK_bind"/>
    <property type="match status" value="2"/>
</dbReference>
<dbReference type="GO" id="GO:0016020">
    <property type="term" value="C:membrane"/>
    <property type="evidence" value="ECO:0007669"/>
    <property type="project" value="UniProtKB-SubCell"/>
</dbReference>
<evidence type="ECO:0000256" key="11">
    <source>
        <dbReference type="ARBA" id="ARBA00023180"/>
    </source>
</evidence>
<name>A0A7J6HWD1_CANSA</name>
<keyword evidence="17" id="KW-1185">Reference proteome</keyword>
<feature type="binding site" evidence="12">
    <location>
        <position position="892"/>
    </location>
    <ligand>
        <name>ATP</name>
        <dbReference type="ChEBI" id="CHEBI:30616"/>
    </ligand>
</feature>
<dbReference type="GO" id="GO:0005524">
    <property type="term" value="F:ATP binding"/>
    <property type="evidence" value="ECO:0007669"/>
    <property type="project" value="UniProtKB-UniRule"/>
</dbReference>
<dbReference type="SMART" id="SM00220">
    <property type="entry name" value="S_TKc"/>
    <property type="match status" value="2"/>
</dbReference>
<dbReference type="InterPro" id="IPR011009">
    <property type="entry name" value="Kinase-like_dom_sf"/>
</dbReference>
<evidence type="ECO:0000256" key="5">
    <source>
        <dbReference type="ARBA" id="ARBA00022729"/>
    </source>
</evidence>
<dbReference type="InterPro" id="IPR045874">
    <property type="entry name" value="LRK10/LRL21-25-like"/>
</dbReference>
<reference evidence="16 17" key="1">
    <citation type="journal article" date="2020" name="bioRxiv">
        <title>Sequence and annotation of 42 cannabis genomes reveals extensive copy number variation in cannabinoid synthesis and pathogen resistance genes.</title>
        <authorList>
            <person name="Mckernan K.J."/>
            <person name="Helbert Y."/>
            <person name="Kane L.T."/>
            <person name="Ebling H."/>
            <person name="Zhang L."/>
            <person name="Liu B."/>
            <person name="Eaton Z."/>
            <person name="Mclaughlin S."/>
            <person name="Kingan S."/>
            <person name="Baybayan P."/>
            <person name="Concepcion G."/>
            <person name="Jordan M."/>
            <person name="Riva A."/>
            <person name="Barbazuk W."/>
            <person name="Harkins T."/>
        </authorList>
    </citation>
    <scope>NUCLEOTIDE SEQUENCE [LARGE SCALE GENOMIC DNA]</scope>
    <source>
        <strain evidence="17">cv. Jamaican Lion 4</strain>
        <tissue evidence="16">Leaf</tissue>
    </source>
</reference>
<feature type="domain" description="Protein kinase" evidence="15">
    <location>
        <begin position="864"/>
        <end position="1144"/>
    </location>
</feature>
<keyword evidence="6 12" id="KW-0547">Nucleotide-binding</keyword>
<dbReference type="PANTHER" id="PTHR27009">
    <property type="entry name" value="RUST RESISTANCE KINASE LR10-RELATED"/>
    <property type="match status" value="1"/>
</dbReference>
<evidence type="ECO:0000256" key="7">
    <source>
        <dbReference type="ARBA" id="ARBA00022777"/>
    </source>
</evidence>
<keyword evidence="10 13" id="KW-0472">Membrane</keyword>
<comment type="subcellular location">
    <subcellularLocation>
        <location evidence="1">Membrane</location>
        <topology evidence="1">Single-pass type I membrane protein</topology>
    </subcellularLocation>
</comment>
<accession>A0A7J6HWD1</accession>
<keyword evidence="4 13" id="KW-0812">Transmembrane</keyword>
<sequence length="1171" mass="133241">MTKIMYWASMMLLVVVLLLDVVEAKCGKKGPNIRFPFGLKDDQNQPPYPGFQLSCSGINTLLEFPKSSLKLFVKHIDYKAQVIELYDPHNCLERHVMNIQDLPSISPFQFVEDVLFKYTLFNCSNDGEKQNSYGFIPCLGGPGYQIYFSDSRIAIKYLPIHCTKLNNTSPLPNVRTWKNRLRLEWLKPNCRHCETKGKTCQLKNATHLQSIACILPKGATLGAAVVTVVLILIYRAYSSNKQGKEYKLRIERFLEDYKALKPSRYSYADIKQITSQLSEKLGEGAYGTVYKGKLSTDFFVAVKILNSSKGDGEEFINEVGTIGQIHHINVVRLVGYCADGARRALVYEFSPNGSLQQYISSPDSEHFLGWGKLKDITLGIAKGIEYLHQGCDQRILHFDIKPHNVLLDQNFIPKISDFGLAKLCSKDKSIVSMTTAKGTMGYIAPEVFSRNFGIVSYKSDIYSFGMMLLEMVGGKKITNVKEEVYYPEWIYNLLEEGEDLRIHVDKEEDAEIAKMLAIVGLWCIQWHPTDRPSMKVVIHMLEGEQNLTLPPNPFTSSDSTKTRVDMPRRRMNLELETITELDMMLLVVVLLLEVVEAKCGKKGPNIRFPFGLKDDQNQPPYPGFQLSCSGINTLLEFPKSSLKLFVKHIDYKAQVIELYDPHNCLERHVMKIQDLPSLSPFQFEADDLIKYTLFNCSNDGERHIYYRSIFIPCLSGPGYQIYFSDSSNSIEYLPIHCTKLNNTSSPLPDVEKWKNRLRLEWLKPNCRHCETKGKTCQLKNATHLQSIICIPPIPPKGEKKKFVTIGECYLGAAVVTVVLILIYRAYNSNKQGKEYKLRIKRFLEDYKALKPSRYSYADIKKITSQFSEKLGEGAYGTVYKGKLSTDFFVAVKILNNSKGNGEEFINEVGTIGQIHHINVVRLVGYCADGARRALVYEFSPNGSLQQYISSPDSKHFLGWGKLKDITLGIAKGIEYLHQGCDQRILHFDIKPHNVLLDQNFIPKISDFGLAKLCSKDKSIVSMTTAKGTMGYIAPEVFSRNFGIVSYKSDIYSFGMMLLEMVGGKKITDVKEEVYYPEWIYNLLEEGEDLRIHVDKEEDAKIAKMLAIVGLWCIQWHPTDRPSMKVVIHMLEGEQNLTLPPNPFTSNDSTKTRVDMPRRRMNLELETITELE</sequence>
<evidence type="ECO:0000259" key="15">
    <source>
        <dbReference type="PROSITE" id="PS50011"/>
    </source>
</evidence>
<feature type="transmembrane region" description="Helical" evidence="13">
    <location>
        <begin position="218"/>
        <end position="237"/>
    </location>
</feature>
<evidence type="ECO:0000256" key="6">
    <source>
        <dbReference type="ARBA" id="ARBA00022741"/>
    </source>
</evidence>
<dbReference type="Proteomes" id="UP000583929">
    <property type="component" value="Unassembled WGS sequence"/>
</dbReference>
<dbReference type="AlphaFoldDB" id="A0A7J6HWD1"/>
<dbReference type="Pfam" id="PF00069">
    <property type="entry name" value="Pkinase"/>
    <property type="match status" value="2"/>
</dbReference>
<dbReference type="GO" id="GO:0004674">
    <property type="term" value="F:protein serine/threonine kinase activity"/>
    <property type="evidence" value="ECO:0007669"/>
    <property type="project" value="UniProtKB-KW"/>
</dbReference>
<dbReference type="FunFam" id="3.30.200.20:FF:000178">
    <property type="entry name" value="serine/threonine-protein kinase PBS1-like"/>
    <property type="match status" value="2"/>
</dbReference>
<dbReference type="InterPro" id="IPR000719">
    <property type="entry name" value="Prot_kinase_dom"/>
</dbReference>
<evidence type="ECO:0000256" key="2">
    <source>
        <dbReference type="ARBA" id="ARBA00022527"/>
    </source>
</evidence>
<protein>
    <recommendedName>
        <fullName evidence="15">Protein kinase domain-containing protein</fullName>
    </recommendedName>
</protein>
<keyword evidence="9 13" id="KW-1133">Transmembrane helix</keyword>
<feature type="signal peptide" evidence="14">
    <location>
        <begin position="1"/>
        <end position="24"/>
    </location>
</feature>
<dbReference type="Gene3D" id="1.10.510.10">
    <property type="entry name" value="Transferase(Phosphotransferase) domain 1"/>
    <property type="match status" value="2"/>
</dbReference>
<keyword evidence="8 12" id="KW-0067">ATP-binding</keyword>
<dbReference type="PROSITE" id="PS50011">
    <property type="entry name" value="PROTEIN_KINASE_DOM"/>
    <property type="match status" value="2"/>
</dbReference>
<evidence type="ECO:0000313" key="16">
    <source>
        <dbReference type="EMBL" id="KAF4399109.1"/>
    </source>
</evidence>
<organism evidence="16 17">
    <name type="scientific">Cannabis sativa</name>
    <name type="common">Hemp</name>
    <name type="synonym">Marijuana</name>
    <dbReference type="NCBI Taxonomy" id="3483"/>
    <lineage>
        <taxon>Eukaryota</taxon>
        <taxon>Viridiplantae</taxon>
        <taxon>Streptophyta</taxon>
        <taxon>Embryophyta</taxon>
        <taxon>Tracheophyta</taxon>
        <taxon>Spermatophyta</taxon>
        <taxon>Magnoliopsida</taxon>
        <taxon>eudicotyledons</taxon>
        <taxon>Gunneridae</taxon>
        <taxon>Pentapetalae</taxon>
        <taxon>rosids</taxon>
        <taxon>fabids</taxon>
        <taxon>Rosales</taxon>
        <taxon>Cannabaceae</taxon>
        <taxon>Cannabis</taxon>
    </lineage>
</organism>
<keyword evidence="5 14" id="KW-0732">Signal</keyword>
<evidence type="ECO:0000256" key="10">
    <source>
        <dbReference type="ARBA" id="ARBA00023136"/>
    </source>
</evidence>
<evidence type="ECO:0000313" key="17">
    <source>
        <dbReference type="Proteomes" id="UP000583929"/>
    </source>
</evidence>
<dbReference type="EMBL" id="JAATIQ010000022">
    <property type="protein sequence ID" value="KAF4399109.1"/>
    <property type="molecule type" value="Genomic_DNA"/>
</dbReference>
<proteinExistence type="predicted"/>
<keyword evidence="2" id="KW-0723">Serine/threonine-protein kinase</keyword>
<dbReference type="InterPro" id="IPR025287">
    <property type="entry name" value="WAK_GUB"/>
</dbReference>
<feature type="binding site" evidence="12">
    <location>
        <position position="303"/>
    </location>
    <ligand>
        <name>ATP</name>
        <dbReference type="ChEBI" id="CHEBI:30616"/>
    </ligand>
</feature>
<gene>
    <name evidence="16" type="ORF">G4B88_023703</name>
</gene>
<evidence type="ECO:0000256" key="3">
    <source>
        <dbReference type="ARBA" id="ARBA00022679"/>
    </source>
</evidence>
<keyword evidence="3" id="KW-0808">Transferase</keyword>
<dbReference type="Gene3D" id="3.30.200.20">
    <property type="entry name" value="Phosphorylase Kinase, domain 1"/>
    <property type="match status" value="2"/>
</dbReference>